<keyword evidence="3 6" id="KW-1133">Transmembrane helix</keyword>
<dbReference type="EMBL" id="JH226130">
    <property type="protein sequence ID" value="EHY53053.1"/>
    <property type="molecule type" value="Genomic_DNA"/>
</dbReference>
<protein>
    <submittedName>
        <fullName evidence="7">Uncharacterized protein</fullName>
    </submittedName>
</protein>
<feature type="region of interest" description="Disordered" evidence="5">
    <location>
        <begin position="401"/>
        <end position="477"/>
    </location>
</feature>
<organism evidence="7 8">
    <name type="scientific">Exophiala dermatitidis (strain ATCC 34100 / CBS 525.76 / NIH/UT8656)</name>
    <name type="common">Black yeast</name>
    <name type="synonym">Wangiella dermatitidis</name>
    <dbReference type="NCBI Taxonomy" id="858893"/>
    <lineage>
        <taxon>Eukaryota</taxon>
        <taxon>Fungi</taxon>
        <taxon>Dikarya</taxon>
        <taxon>Ascomycota</taxon>
        <taxon>Pezizomycotina</taxon>
        <taxon>Eurotiomycetes</taxon>
        <taxon>Chaetothyriomycetidae</taxon>
        <taxon>Chaetothyriales</taxon>
        <taxon>Herpotrichiellaceae</taxon>
        <taxon>Exophiala</taxon>
    </lineage>
</organism>
<dbReference type="InterPro" id="IPR002523">
    <property type="entry name" value="MgTranspt_CorA/ZnTranspt_ZntB"/>
</dbReference>
<feature type="compositionally biased region" description="Basic residues" evidence="5">
    <location>
        <begin position="445"/>
        <end position="460"/>
    </location>
</feature>
<keyword evidence="2 6" id="KW-0812">Transmembrane</keyword>
<dbReference type="GeneID" id="20305893"/>
<dbReference type="InParanoid" id="H6BMM6"/>
<evidence type="ECO:0000256" key="2">
    <source>
        <dbReference type="ARBA" id="ARBA00022692"/>
    </source>
</evidence>
<dbReference type="GO" id="GO:0046873">
    <property type="term" value="F:metal ion transmembrane transporter activity"/>
    <property type="evidence" value="ECO:0007669"/>
    <property type="project" value="InterPro"/>
</dbReference>
<dbReference type="RefSeq" id="XP_009153514.1">
    <property type="nucleotide sequence ID" value="XM_009155266.1"/>
</dbReference>
<dbReference type="HOGENOM" id="CLU_251580_0_0_1"/>
<evidence type="ECO:0000256" key="6">
    <source>
        <dbReference type="SAM" id="Phobius"/>
    </source>
</evidence>
<evidence type="ECO:0000313" key="7">
    <source>
        <dbReference type="EMBL" id="EHY53053.1"/>
    </source>
</evidence>
<dbReference type="STRING" id="858893.H6BMM6"/>
<feature type="compositionally biased region" description="Low complexity" evidence="5">
    <location>
        <begin position="412"/>
        <end position="428"/>
    </location>
</feature>
<feature type="compositionally biased region" description="Basic and acidic residues" evidence="5">
    <location>
        <begin position="461"/>
        <end position="476"/>
    </location>
</feature>
<evidence type="ECO:0000256" key="5">
    <source>
        <dbReference type="SAM" id="MobiDB-lite"/>
    </source>
</evidence>
<feature type="region of interest" description="Disordered" evidence="5">
    <location>
        <begin position="758"/>
        <end position="784"/>
    </location>
</feature>
<dbReference type="Pfam" id="PF01544">
    <property type="entry name" value="CorA"/>
    <property type="match status" value="1"/>
</dbReference>
<dbReference type="Proteomes" id="UP000007304">
    <property type="component" value="Unassembled WGS sequence"/>
</dbReference>
<dbReference type="Gene3D" id="1.20.58.340">
    <property type="entry name" value="Magnesium transport protein CorA, transmembrane region"/>
    <property type="match status" value="1"/>
</dbReference>
<feature type="compositionally biased region" description="Polar residues" evidence="5">
    <location>
        <begin position="1432"/>
        <end position="1444"/>
    </location>
</feature>
<feature type="compositionally biased region" description="Basic residues" evidence="5">
    <location>
        <begin position="552"/>
        <end position="565"/>
    </location>
</feature>
<dbReference type="eggNOG" id="ENOG502S5DR">
    <property type="taxonomic scope" value="Eukaryota"/>
</dbReference>
<feature type="region of interest" description="Disordered" evidence="5">
    <location>
        <begin position="640"/>
        <end position="670"/>
    </location>
</feature>
<reference evidence="7" key="1">
    <citation type="submission" date="2011-07" db="EMBL/GenBank/DDBJ databases">
        <title>The Genome Sequence of Exophiala (Wangiella) dermatitidis NIH/UT8656.</title>
        <authorList>
            <consortium name="The Broad Institute Genome Sequencing Platform"/>
            <person name="Cuomo C."/>
            <person name="Wang Z."/>
            <person name="Hunicke-Smith S."/>
            <person name="Szanislo P.J."/>
            <person name="Earl A."/>
            <person name="Young S.K."/>
            <person name="Zeng Q."/>
            <person name="Gargeya S."/>
            <person name="Fitzgerald M."/>
            <person name="Haas B."/>
            <person name="Abouelleil A."/>
            <person name="Alvarado L."/>
            <person name="Arachchi H.M."/>
            <person name="Berlin A."/>
            <person name="Brown A."/>
            <person name="Chapman S.B."/>
            <person name="Chen Z."/>
            <person name="Dunbar C."/>
            <person name="Freedman E."/>
            <person name="Gearin G."/>
            <person name="Gellesch M."/>
            <person name="Goldberg J."/>
            <person name="Griggs A."/>
            <person name="Gujja S."/>
            <person name="Heiman D."/>
            <person name="Howarth C."/>
            <person name="Larson L."/>
            <person name="Lui A."/>
            <person name="MacDonald P.J.P."/>
            <person name="Montmayeur A."/>
            <person name="Murphy C."/>
            <person name="Neiman D."/>
            <person name="Pearson M."/>
            <person name="Priest M."/>
            <person name="Roberts A."/>
            <person name="Saif S."/>
            <person name="Shea T."/>
            <person name="Shenoy N."/>
            <person name="Sisk P."/>
            <person name="Stolte C."/>
            <person name="Sykes S."/>
            <person name="Wortman J."/>
            <person name="Nusbaum C."/>
            <person name="Birren B."/>
        </authorList>
    </citation>
    <scope>NUCLEOTIDE SEQUENCE</scope>
    <source>
        <strain evidence="7">NIH/UT8656</strain>
    </source>
</reference>
<feature type="region of interest" description="Disordered" evidence="5">
    <location>
        <begin position="535"/>
        <end position="598"/>
    </location>
</feature>
<dbReference type="OMA" id="YEPRAYE"/>
<keyword evidence="8" id="KW-1185">Reference proteome</keyword>
<name>H6BMM6_EXODN</name>
<feature type="transmembrane region" description="Helical" evidence="6">
    <location>
        <begin position="1354"/>
        <end position="1376"/>
    </location>
</feature>
<dbReference type="VEuPathDB" id="FungiDB:HMPREF1120_01254"/>
<feature type="compositionally biased region" description="Basic and acidic residues" evidence="5">
    <location>
        <begin position="642"/>
        <end position="665"/>
    </location>
</feature>
<feature type="region of interest" description="Disordered" evidence="5">
    <location>
        <begin position="1408"/>
        <end position="1459"/>
    </location>
</feature>
<gene>
    <name evidence="7" type="ORF">HMPREF1120_01254</name>
</gene>
<evidence type="ECO:0000256" key="1">
    <source>
        <dbReference type="ARBA" id="ARBA00004141"/>
    </source>
</evidence>
<dbReference type="SUPFAM" id="SSF144083">
    <property type="entry name" value="Magnesium transport protein CorA, transmembrane region"/>
    <property type="match status" value="1"/>
</dbReference>
<dbReference type="InterPro" id="IPR045863">
    <property type="entry name" value="CorA_TM1_TM2"/>
</dbReference>
<sequence length="1459" mass="165605">MDYIDHKYGYDIHRRGYDDDDDDYGERDYYDDGYRDASSDASESSLVRVRRRLTRAERYRKPTNVIEVDLKSIDGGATFDPKAPAREATEHRLDRLTLIRQRHHFEAIEWRKILSIRRYVNQDRRETALVTSQISPAGRRKDDFEFEWIHLKAKHPRLHDVLNFVAALDSVHPDERSLATILLRKAVEDHEQSHSWGKFLENRVDRCDGHRGSEPDKWAIFLSIHHLHAAPLPHDSSVDPGSHHSRTLFEYHYMDQENTMELDTKQLLRQASQFGEILHAFGGGSIVTVFAGTLITISPNGMDDCLGPAVVIEDITNQSFKAGLQLVRFLDPTDRQFFVPSAQCETWFAMMDKVVGLCGNVYGDDPQRYHITAVDGVEVTASEWQHFFTSQDGFCATVRISLSSTTPPPPTQLSAGSDRSSITSSGSYGRRDLIRSRRDDSPSYRRPRRRSPRGHSRHRERVVIEARRSKEDKEAEQAMIEKMNQEIEREVASVLQPNHDPASRPSADIPENVATLTSPMQATSAEEEYKGILSTYRTDSPPPMDTTSSEHRTHHSRTPVRRRGTRGTTAESSTPVVRRTMRTSTHVSDSAGRRRENPLTLVVYETEGASRARETSTTMPRRSMGTGFDRISSLRAVDPAVGDDREGNRRAGTHRDTRSNEERERSIKRRRENPVYRVDVLPHIITNKPLHAGKSDHIFYLPKEVFDSAIGRSGVDEGQGSEVVSERNQEVGINAASTPAPRSDKLVAEFSHSQEAKTSAKVVEDKAFQQPPTTRWKTGGHKMLPPTNMPPPVFLWQTGNPVDKSPVVSPPAEYGSVPKNNKSTIQEPQDWQVLNLILSQINLSLTRGSRISVDTVEKLQEKEAPIYKLIQESSLEAVEAAYSRLNPPPAADQNPASSDIVERIGLCLEILKELIDFFLPHGYPSIVLGKFWGGVALWLQQLEKMVSAESGQESRHIRQGGRLEYPLDAFYVVNAELAPRNPQDPALKLPDRPVEECSDCIRRRAHADINAIVLHLNKVHFQHTEVTDEQLQPWIRKGDKVDGFQLRCDAKRLVDTVLDHCTHLRVLKDEIISGVCGSGKFDSVVYRLPNGLVRAFERILTMMAYSGYAASVSVREYHASPVRFRRFFESTYQNHIVELGYAAEGSFDEAKSNLMLMSRVSEYSNSIQFDTVGPEYMVLLLLSGLQDRGSNRNPLCLPKLHRKEMNRLLYEVHHHPRRRLLQEIRLLETEVKAIETIREDFYRVVEDYAGMLASNGFKKTTTTRRSLYRDFERRLADKIMKDNRQDERDSDVLLRAADVLCIELTQAVEIQQEDHGKAILVFTIVTIIFLPMSLVTGFLGMNTADLRNLHSGQWIFWAAAVPLTCAVVGVTVWIGYRGESLSRWLWLWKANRGRRQLQSTSWLDRRSHNRKVKQTKENKFTDKATAAEATEGLSQSYRTRSSRGTHGPASVEGGGFLNV</sequence>
<feature type="compositionally biased region" description="Basic and acidic residues" evidence="5">
    <location>
        <begin position="429"/>
        <end position="443"/>
    </location>
</feature>
<keyword evidence="4 6" id="KW-0472">Membrane</keyword>
<feature type="transmembrane region" description="Helical" evidence="6">
    <location>
        <begin position="1319"/>
        <end position="1342"/>
    </location>
</feature>
<evidence type="ECO:0000256" key="3">
    <source>
        <dbReference type="ARBA" id="ARBA00022989"/>
    </source>
</evidence>
<dbReference type="GO" id="GO:0016020">
    <property type="term" value="C:membrane"/>
    <property type="evidence" value="ECO:0007669"/>
    <property type="project" value="UniProtKB-SubCell"/>
</dbReference>
<evidence type="ECO:0000313" key="8">
    <source>
        <dbReference type="Proteomes" id="UP000007304"/>
    </source>
</evidence>
<evidence type="ECO:0000256" key="4">
    <source>
        <dbReference type="ARBA" id="ARBA00023136"/>
    </source>
</evidence>
<accession>H6BMM6</accession>
<proteinExistence type="predicted"/>
<comment type="subcellular location">
    <subcellularLocation>
        <location evidence="1">Membrane</location>
        <topology evidence="1">Multi-pass membrane protein</topology>
    </subcellularLocation>
</comment>